<comment type="caution">
    <text evidence="2">The sequence shown here is derived from an EMBL/GenBank/DDBJ whole genome shotgun (WGS) entry which is preliminary data.</text>
</comment>
<dbReference type="OrthoDB" id="5166556at2"/>
<sequence>MKNHIATFVVGLILAACSSEKKDATNEIPIIKATSTETAYKVDSDWYKGNWSIAPQVAHDTLQITSYTAKTAFKFKTDIDSIEFEIDVNTSKDFYVQLNDSLLAHTIITAVPFKTTLVKYNETADSDIQIKYQHGKSEYLESLKEAFPVTLPATASSDKEKVLYVLNWTNSRWKHNGNNAPKKNDAISILQEAAEGGQFPCFAYAIVLRDQLNALGFKARTVYLKTADAKTRKRPPGHVATEVFLNDLQKWVFIDGQFNVMPTLNGTPLNAIEFQNAISTDFEKFDLESMTTAPKVSKTNYVNFVYDYLFYLDTTLDNRYEATDRHMVDGKASLMLVPSGAENLDHINFWDMDVNYCKYTTSANTFYAKPI</sequence>
<reference evidence="2 3" key="1">
    <citation type="submission" date="2018-04" db="EMBL/GenBank/DDBJ databases">
        <title>Genomic Encyclopedia of Archaeal and Bacterial Type Strains, Phase II (KMG-II): from individual species to whole genera.</title>
        <authorList>
            <person name="Goeker M."/>
        </authorList>
    </citation>
    <scope>NUCLEOTIDE SEQUENCE [LARGE SCALE GENOMIC DNA]</scope>
    <source>
        <strain evidence="2 3">DSM 25731</strain>
    </source>
</reference>
<keyword evidence="3" id="KW-1185">Reference proteome</keyword>
<dbReference type="EMBL" id="QBKT01000004">
    <property type="protein sequence ID" value="PTX61692.1"/>
    <property type="molecule type" value="Genomic_DNA"/>
</dbReference>
<dbReference type="Pfam" id="PF01841">
    <property type="entry name" value="Transglut_core"/>
    <property type="match status" value="1"/>
</dbReference>
<organism evidence="2 3">
    <name type="scientific">Kordia periserrulae</name>
    <dbReference type="NCBI Taxonomy" id="701523"/>
    <lineage>
        <taxon>Bacteria</taxon>
        <taxon>Pseudomonadati</taxon>
        <taxon>Bacteroidota</taxon>
        <taxon>Flavobacteriia</taxon>
        <taxon>Flavobacteriales</taxon>
        <taxon>Flavobacteriaceae</taxon>
        <taxon>Kordia</taxon>
    </lineage>
</organism>
<evidence type="ECO:0000313" key="3">
    <source>
        <dbReference type="Proteomes" id="UP000244090"/>
    </source>
</evidence>
<protein>
    <submittedName>
        <fullName evidence="2">Transglutaminase superfamily protein</fullName>
    </submittedName>
</protein>
<dbReference type="SUPFAM" id="SSF54001">
    <property type="entry name" value="Cysteine proteinases"/>
    <property type="match status" value="1"/>
</dbReference>
<dbReference type="AlphaFoldDB" id="A0A2T6C052"/>
<feature type="domain" description="Transglutaminase-like" evidence="1">
    <location>
        <begin position="153"/>
        <end position="255"/>
    </location>
</feature>
<proteinExistence type="predicted"/>
<evidence type="ECO:0000259" key="1">
    <source>
        <dbReference type="Pfam" id="PF01841"/>
    </source>
</evidence>
<dbReference type="Proteomes" id="UP000244090">
    <property type="component" value="Unassembled WGS sequence"/>
</dbReference>
<name>A0A2T6C052_9FLAO</name>
<dbReference type="InterPro" id="IPR038765">
    <property type="entry name" value="Papain-like_cys_pep_sf"/>
</dbReference>
<accession>A0A2T6C052</accession>
<evidence type="ECO:0000313" key="2">
    <source>
        <dbReference type="EMBL" id="PTX61692.1"/>
    </source>
</evidence>
<dbReference type="PROSITE" id="PS51257">
    <property type="entry name" value="PROKAR_LIPOPROTEIN"/>
    <property type="match status" value="1"/>
</dbReference>
<dbReference type="RefSeq" id="WP_146169797.1">
    <property type="nucleotide sequence ID" value="NZ_QBKT01000004.1"/>
</dbReference>
<gene>
    <name evidence="2" type="ORF">C8N46_104336</name>
</gene>
<dbReference type="InterPro" id="IPR002931">
    <property type="entry name" value="Transglutaminase-like"/>
</dbReference>